<dbReference type="AlphaFoldDB" id="A0A084U4I8"/>
<dbReference type="EMBL" id="AWQU01000053">
    <property type="protein sequence ID" value="KFB07874.1"/>
    <property type="molecule type" value="Genomic_DNA"/>
</dbReference>
<name>A0A084U4I8_MALIO</name>
<dbReference type="GeneID" id="96866592"/>
<dbReference type="InterPro" id="IPR036095">
    <property type="entry name" value="PTS_EIIB-like_sf"/>
</dbReference>
<dbReference type="CDD" id="cd05564">
    <property type="entry name" value="PTS_IIB_chitobiose_lichenan"/>
    <property type="match status" value="1"/>
</dbReference>
<keyword evidence="4" id="KW-0808">Transferase</keyword>
<keyword evidence="5" id="KW-0598">Phosphotransferase system</keyword>
<gene>
    <name evidence="9" type="primary">celA</name>
    <name evidence="9" type="ORF">P271_738</name>
</gene>
<dbReference type="Gene3D" id="3.40.50.2300">
    <property type="match status" value="1"/>
</dbReference>
<accession>A0A084U4I8</accession>
<evidence type="ECO:0000313" key="10">
    <source>
        <dbReference type="Proteomes" id="UP000028523"/>
    </source>
</evidence>
<dbReference type="GO" id="GO:0009401">
    <property type="term" value="P:phosphoenolpyruvate-dependent sugar phosphotransferase system"/>
    <property type="evidence" value="ECO:0007669"/>
    <property type="project" value="UniProtKB-KW"/>
</dbReference>
<comment type="caution">
    <text evidence="9">The sequence shown here is derived from an EMBL/GenBank/DDBJ whole genome shotgun (WGS) entry which is preliminary data.</text>
</comment>
<evidence type="ECO:0000256" key="4">
    <source>
        <dbReference type="ARBA" id="ARBA00022679"/>
    </source>
</evidence>
<dbReference type="InterPro" id="IPR051819">
    <property type="entry name" value="PTS_sugar-specific_EIIB"/>
</dbReference>
<dbReference type="PANTHER" id="PTHR34581:SF2">
    <property type="entry name" value="PTS SYSTEM N,N'-DIACETYLCHITOBIOSE-SPECIFIC EIIB COMPONENT"/>
    <property type="match status" value="1"/>
</dbReference>
<evidence type="ECO:0000256" key="6">
    <source>
        <dbReference type="ARBA" id="ARBA00022777"/>
    </source>
</evidence>
<evidence type="ECO:0000256" key="2">
    <source>
        <dbReference type="ARBA" id="ARBA00022553"/>
    </source>
</evidence>
<evidence type="ECO:0000256" key="1">
    <source>
        <dbReference type="ARBA" id="ARBA00022448"/>
    </source>
</evidence>
<keyword evidence="3" id="KW-0762">Sugar transport</keyword>
<dbReference type="InterPro" id="IPR013012">
    <property type="entry name" value="PTS_EIIB_3"/>
</dbReference>
<keyword evidence="2" id="KW-0597">Phosphoprotein</keyword>
<feature type="domain" description="PTS EIIB type-3" evidence="8">
    <location>
        <begin position="1"/>
        <end position="100"/>
    </location>
</feature>
<reference evidence="9 10" key="1">
    <citation type="journal article" date="2014" name="PLoS ONE">
        <title>Reduction of Hydrogen Peroxide Accumulation and Toxicity by a Catalase from Mycoplasma iowae.</title>
        <authorList>
            <person name="Pritchard R.E."/>
            <person name="Prassinos A.J."/>
            <person name="Osborne J.D."/>
            <person name="Raviv Z."/>
            <person name="Balish M.F."/>
        </authorList>
    </citation>
    <scope>NUCLEOTIDE SEQUENCE [LARGE SCALE GENOMIC DNA]</scope>
    <source>
        <strain evidence="9 10">DK-CPA</strain>
    </source>
</reference>
<organism evidence="9 10">
    <name type="scientific">Malacoplasma iowae DK-CPA</name>
    <dbReference type="NCBI Taxonomy" id="1394179"/>
    <lineage>
        <taxon>Bacteria</taxon>
        <taxon>Bacillati</taxon>
        <taxon>Mycoplasmatota</taxon>
        <taxon>Mycoplasmoidales</taxon>
        <taxon>Mycoplasmoidaceae</taxon>
        <taxon>Malacoplasma</taxon>
    </lineage>
</organism>
<evidence type="ECO:0000256" key="3">
    <source>
        <dbReference type="ARBA" id="ARBA00022597"/>
    </source>
</evidence>
<dbReference type="GO" id="GO:0016301">
    <property type="term" value="F:kinase activity"/>
    <property type="evidence" value="ECO:0007669"/>
    <property type="project" value="UniProtKB-KW"/>
</dbReference>
<evidence type="ECO:0000313" key="9">
    <source>
        <dbReference type="EMBL" id="KFB07874.1"/>
    </source>
</evidence>
<dbReference type="PANTHER" id="PTHR34581">
    <property type="entry name" value="PTS SYSTEM N,N'-DIACETYLCHITOBIOSE-SPECIFIC EIIB COMPONENT"/>
    <property type="match status" value="1"/>
</dbReference>
<evidence type="ECO:0000256" key="5">
    <source>
        <dbReference type="ARBA" id="ARBA00022683"/>
    </source>
</evidence>
<evidence type="ECO:0000259" key="8">
    <source>
        <dbReference type="PROSITE" id="PS51100"/>
    </source>
</evidence>
<evidence type="ECO:0000256" key="7">
    <source>
        <dbReference type="PROSITE-ProRule" id="PRU00423"/>
    </source>
</evidence>
<proteinExistence type="predicted"/>
<dbReference type="GO" id="GO:0008982">
    <property type="term" value="F:protein-N(PI)-phosphohistidine-sugar phosphotransferase activity"/>
    <property type="evidence" value="ECO:0007669"/>
    <property type="project" value="InterPro"/>
</dbReference>
<dbReference type="InterPro" id="IPR003501">
    <property type="entry name" value="PTS_EIIB_2/3"/>
</dbReference>
<dbReference type="SUPFAM" id="SSF52794">
    <property type="entry name" value="PTS system IIB component-like"/>
    <property type="match status" value="1"/>
</dbReference>
<dbReference type="PROSITE" id="PS51100">
    <property type="entry name" value="PTS_EIIB_TYPE_3"/>
    <property type="match status" value="1"/>
</dbReference>
<dbReference type="RefSeq" id="WP_004024588.1">
    <property type="nucleotide sequence ID" value="NZ_AWQU01000053.1"/>
</dbReference>
<protein>
    <submittedName>
        <fullName evidence="9">PTS system, cellobiose-specific, IIB component</fullName>
    </submittedName>
</protein>
<sequence>MIKILLACSAGMSTSLLEKAMKDHAANIGIECEIIAQGSETARQVIKNYDICLLGPQVRFMESQFKSEAGDVPIVVIPPQIYALADGEQCLKLAMDNIKK</sequence>
<keyword evidence="1" id="KW-0813">Transport</keyword>
<keyword evidence="10" id="KW-1185">Reference proteome</keyword>
<dbReference type="Proteomes" id="UP000028523">
    <property type="component" value="Unassembled WGS sequence"/>
</dbReference>
<feature type="modified residue" description="Phosphocysteine; by EIIA" evidence="7">
    <location>
        <position position="8"/>
    </location>
</feature>
<keyword evidence="6" id="KW-0418">Kinase</keyword>
<dbReference type="Pfam" id="PF02302">
    <property type="entry name" value="PTS_IIB"/>
    <property type="match status" value="1"/>
</dbReference>